<feature type="compositionally biased region" description="Polar residues" evidence="1">
    <location>
        <begin position="346"/>
        <end position="358"/>
    </location>
</feature>
<evidence type="ECO:0000313" key="3">
    <source>
        <dbReference type="Proteomes" id="UP000000539"/>
    </source>
</evidence>
<keyword evidence="3" id="KW-1185">Reference proteome</keyword>
<feature type="compositionally biased region" description="Basic and acidic residues" evidence="1">
    <location>
        <begin position="391"/>
        <end position="406"/>
    </location>
</feature>
<reference evidence="2" key="3">
    <citation type="submission" date="2025-09" db="UniProtKB">
        <authorList>
            <consortium name="Ensembl"/>
        </authorList>
    </citation>
    <scope>IDENTIFICATION</scope>
    <source>
        <strain evidence="2">broiler</strain>
    </source>
</reference>
<dbReference type="InterPro" id="IPR031473">
    <property type="entry name" value="DUF4684"/>
</dbReference>
<gene>
    <name evidence="2" type="primary">C1orf167</name>
</gene>
<accession>A0A8V0Z2A9</accession>
<feature type="region of interest" description="Disordered" evidence="1">
    <location>
        <begin position="341"/>
        <end position="432"/>
    </location>
</feature>
<reference evidence="2" key="2">
    <citation type="submission" date="2025-08" db="UniProtKB">
        <authorList>
            <consortium name="Ensembl"/>
        </authorList>
    </citation>
    <scope>IDENTIFICATION</scope>
    <source>
        <strain evidence="2">broiler</strain>
    </source>
</reference>
<name>A0A8V0Z2A9_CHICK</name>
<feature type="compositionally biased region" description="Low complexity" evidence="1">
    <location>
        <begin position="423"/>
        <end position="432"/>
    </location>
</feature>
<dbReference type="PANTHER" id="PTHR38493">
    <property type="entry name" value="CHROMOSOME 1 OPEN READING FRAME 167"/>
    <property type="match status" value="1"/>
</dbReference>
<evidence type="ECO:0008006" key="4">
    <source>
        <dbReference type="Google" id="ProtNLM"/>
    </source>
</evidence>
<organism evidence="2 3">
    <name type="scientific">Gallus gallus</name>
    <name type="common">Chicken</name>
    <dbReference type="NCBI Taxonomy" id="9031"/>
    <lineage>
        <taxon>Eukaryota</taxon>
        <taxon>Metazoa</taxon>
        <taxon>Chordata</taxon>
        <taxon>Craniata</taxon>
        <taxon>Vertebrata</taxon>
        <taxon>Euteleostomi</taxon>
        <taxon>Archelosauria</taxon>
        <taxon>Archosauria</taxon>
        <taxon>Dinosauria</taxon>
        <taxon>Saurischia</taxon>
        <taxon>Theropoda</taxon>
        <taxon>Coelurosauria</taxon>
        <taxon>Aves</taxon>
        <taxon>Neognathae</taxon>
        <taxon>Galloanserae</taxon>
        <taxon>Galliformes</taxon>
        <taxon>Phasianidae</taxon>
        <taxon>Phasianinae</taxon>
        <taxon>Gallus</taxon>
    </lineage>
</organism>
<protein>
    <recommendedName>
        <fullName evidence="4">Sfi1 spindle body domain-containing protein</fullName>
    </recommendedName>
</protein>
<evidence type="ECO:0000256" key="1">
    <source>
        <dbReference type="SAM" id="MobiDB-lite"/>
    </source>
</evidence>
<dbReference type="GeneTree" id="ENSGT00940000172665"/>
<evidence type="ECO:0000313" key="2">
    <source>
        <dbReference type="Ensembl" id="ENSGALP00010025048.1"/>
    </source>
</evidence>
<dbReference type="Ensembl" id="ENSGALT00010042558.1">
    <property type="protein sequence ID" value="ENSGALP00010025048.1"/>
    <property type="gene ID" value="ENSGALG00010017606.1"/>
</dbReference>
<dbReference type="Proteomes" id="UP000000539">
    <property type="component" value="Chromosome 21"/>
</dbReference>
<sequence>MDTGNPPLVNTLLPFNAVDCPLRHKSALCTSSRSSREGVNICCSSALTSSDLSPSNLESLQSLLQSSQISAALYCSIRRLKQEIAFMGSRASLPLEPKSSPVGGSLCFALDDPAPIILSTREQLAGVKTSAAQARLRWSIPFAKGTSLGAVMRDFGHAEPLSVSHRCRYVDSSMWRTKLSGGIHPDRLSAGVGSGRFVDTEDDSSNDCSPYFRCQSQVKPALETGGFYVHTKNHSYEKVLKAEGMSGEASPCAMPWKKKHPESLHISLETWLAGTQMNVGVSMHGTPREVCVRVTSSGDQEFRPVQQLSIKPVEVENSRLPVESSKGLEKVCDCRSRAASSMAVGDSSQSSPFSTQVGKDTGDCSNIEHVNANREERRNKHFQQSSWRNWEAPDHSEEPSVERNAKEPQCCEEGSHTQETVPSEVSENSSWSSKVNEQSFQHLRDRQVVIKCFHAWRDHITCKRAAARQQQPQKALGASEVAQQRHASAILAASFHKWKKAVAKQSQKQAAQSESYSYTQSSSVDFSGIGRLATMTTSAQHQLTEGYMKEAEQACRVESELWTQLHRRQRGDEFRWRAQAIRDVRRLAAFRLWRLQKELLSNEEARLLEACALLEKKRLQNIFHVWQSRYSEKEKILGLTVQIQRNLVSRCFSAWKEAVELKAYYKSSLMHLRVESMRKYFQQWFRMLQVRESNKQAMVNLLFLRWRQHYGPAVSSVSHTTATEGDDSQSRWTVVTQVPEKTGYSLDDFCLKMKLQRVYLLWKERLYEHCRADSFSQALEECRLRKALKLWHQKYLMLMMSKQSPQHSHRAVYEEPLAVLFCEERSTSSGFHSSAPTTLASQSSLEKEYSFSDSSQQSCSSVLTAEDVTYLPYYSSFLQLHQSAELPAELGGELCLQASFPPWRTGSGENWFVGGQFQSLALQNADNNVQPLVGYSTWEEVRLKNDVMHVNV</sequence>
<dbReference type="OrthoDB" id="9043019at2759"/>
<dbReference type="PANTHER" id="PTHR38493:SF1">
    <property type="entry name" value="SFI1 SPINDLE BODY DOMAIN-CONTAINING PROTEIN"/>
    <property type="match status" value="1"/>
</dbReference>
<reference evidence="2" key="1">
    <citation type="submission" date="2020-11" db="EMBL/GenBank/DDBJ databases">
        <title>Gallus gallus (Chicken) genome, bGalGal1, GRCg7b, maternal haplotype autosomes + Z &amp; W.</title>
        <authorList>
            <person name="Warren W."/>
            <person name="Formenti G."/>
            <person name="Fedrigo O."/>
            <person name="Haase B."/>
            <person name="Mountcastle J."/>
            <person name="Balacco J."/>
            <person name="Tracey A."/>
            <person name="Schneider V."/>
            <person name="Okimoto R."/>
            <person name="Cheng H."/>
            <person name="Hawken R."/>
            <person name="Howe K."/>
            <person name="Jarvis E.D."/>
        </authorList>
    </citation>
    <scope>NUCLEOTIDE SEQUENCE [LARGE SCALE GENOMIC DNA]</scope>
    <source>
        <strain evidence="2">Broiler</strain>
    </source>
</reference>
<proteinExistence type="predicted"/>
<dbReference type="AlphaFoldDB" id="A0A8V0Z2A9"/>